<keyword evidence="3" id="KW-1185">Reference proteome</keyword>
<feature type="region of interest" description="Disordered" evidence="1">
    <location>
        <begin position="1"/>
        <end position="32"/>
    </location>
</feature>
<proteinExistence type="predicted"/>
<reference evidence="2 3" key="1">
    <citation type="journal article" date="2020" name="Microb. Genom.">
        <title>Genetic diversity of clinical and environmental Mucorales isolates obtained from an investigation of mucormycosis cases among solid organ transplant recipients.</title>
        <authorList>
            <person name="Nguyen M.H."/>
            <person name="Kaul D."/>
            <person name="Muto C."/>
            <person name="Cheng S.J."/>
            <person name="Richter R.A."/>
            <person name="Bruno V.M."/>
            <person name="Liu G."/>
            <person name="Beyhan S."/>
            <person name="Sundermann A.J."/>
            <person name="Mounaud S."/>
            <person name="Pasculle A.W."/>
            <person name="Nierman W.C."/>
            <person name="Driscoll E."/>
            <person name="Cumbie R."/>
            <person name="Clancy C.J."/>
            <person name="Dupont C.L."/>
        </authorList>
    </citation>
    <scope>NUCLEOTIDE SEQUENCE [LARGE SCALE GENOMIC DNA]</scope>
    <source>
        <strain evidence="2 3">GL24</strain>
    </source>
</reference>
<dbReference type="EMBL" id="JAANIU010008146">
    <property type="protein sequence ID" value="KAG1535732.1"/>
    <property type="molecule type" value="Genomic_DNA"/>
</dbReference>
<gene>
    <name evidence="2" type="ORF">G6F50_015236</name>
</gene>
<dbReference type="Proteomes" id="UP000740926">
    <property type="component" value="Unassembled WGS sequence"/>
</dbReference>
<sequence length="177" mass="17642">MSATLPTRCSAARPTSCSSLPRRTGPDAGAQRCTAGGCAGRAAGPAAAGGAGGASGRSRTGTLGPCDRCHPAAQLRHRRDLCAASFAAAGGATGTAGLEPRRMAGGARVAAWRPGHAGRAHHRLPAAWQQPDWRQPPWFPAAAAASRSVRREGAAAYCGAPAGPGCPAGAARCPRCT</sequence>
<feature type="compositionally biased region" description="Polar residues" evidence="1">
    <location>
        <begin position="1"/>
        <end position="21"/>
    </location>
</feature>
<evidence type="ECO:0000313" key="2">
    <source>
        <dbReference type="EMBL" id="KAG1535732.1"/>
    </source>
</evidence>
<dbReference type="AlphaFoldDB" id="A0A9P6XZ31"/>
<evidence type="ECO:0000256" key="1">
    <source>
        <dbReference type="SAM" id="MobiDB-lite"/>
    </source>
</evidence>
<protein>
    <submittedName>
        <fullName evidence="2">Uncharacterized protein</fullName>
    </submittedName>
</protein>
<accession>A0A9P6XZ31</accession>
<comment type="caution">
    <text evidence="2">The sequence shown here is derived from an EMBL/GenBank/DDBJ whole genome shotgun (WGS) entry which is preliminary data.</text>
</comment>
<organism evidence="2 3">
    <name type="scientific">Rhizopus delemar</name>
    <dbReference type="NCBI Taxonomy" id="936053"/>
    <lineage>
        <taxon>Eukaryota</taxon>
        <taxon>Fungi</taxon>
        <taxon>Fungi incertae sedis</taxon>
        <taxon>Mucoromycota</taxon>
        <taxon>Mucoromycotina</taxon>
        <taxon>Mucoromycetes</taxon>
        <taxon>Mucorales</taxon>
        <taxon>Mucorineae</taxon>
        <taxon>Rhizopodaceae</taxon>
        <taxon>Rhizopus</taxon>
    </lineage>
</organism>
<evidence type="ECO:0000313" key="3">
    <source>
        <dbReference type="Proteomes" id="UP000740926"/>
    </source>
</evidence>
<feature type="region of interest" description="Disordered" evidence="1">
    <location>
        <begin position="44"/>
        <end position="63"/>
    </location>
</feature>
<name>A0A9P6XZ31_9FUNG</name>